<evidence type="ECO:0000313" key="6">
    <source>
        <dbReference type="Proteomes" id="UP001223646"/>
    </source>
</evidence>
<dbReference type="InterPro" id="IPR027266">
    <property type="entry name" value="TrmE/GcvT-like"/>
</dbReference>
<gene>
    <name evidence="5" type="ORF">QP460_009150</name>
</gene>
<evidence type="ECO:0000256" key="1">
    <source>
        <dbReference type="ARBA" id="ARBA00022946"/>
    </source>
</evidence>
<name>A0AAW9SZN2_CORAY</name>
<dbReference type="SUPFAM" id="SSF103025">
    <property type="entry name" value="Folate-binding domain"/>
    <property type="match status" value="1"/>
</dbReference>
<evidence type="ECO:0000259" key="4">
    <source>
        <dbReference type="Pfam" id="PF25455"/>
    </source>
</evidence>
<evidence type="ECO:0000256" key="2">
    <source>
        <dbReference type="SAM" id="MobiDB-lite"/>
    </source>
</evidence>
<dbReference type="NCBIfam" id="TIGR03317">
    <property type="entry name" value="ygfZ_signature"/>
    <property type="match status" value="1"/>
</dbReference>
<dbReference type="PANTHER" id="PTHR22602:SF0">
    <property type="entry name" value="TRANSFERASE CAF17, MITOCHONDRIAL-RELATED"/>
    <property type="match status" value="1"/>
</dbReference>
<comment type="caution">
    <text evidence="5">The sequence shown here is derived from an EMBL/GenBank/DDBJ whole genome shotgun (WGS) entry which is preliminary data.</text>
</comment>
<dbReference type="GO" id="GO:0016226">
    <property type="term" value="P:iron-sulfur cluster assembly"/>
    <property type="evidence" value="ECO:0007669"/>
    <property type="project" value="TreeGrafter"/>
</dbReference>
<feature type="domain" description="GCVT N-terminal" evidence="3">
    <location>
        <begin position="53"/>
        <end position="172"/>
    </location>
</feature>
<dbReference type="PIRSF" id="PIRSF006487">
    <property type="entry name" value="GcvT"/>
    <property type="match status" value="1"/>
</dbReference>
<dbReference type="InterPro" id="IPR017703">
    <property type="entry name" value="YgfZ/GCV_T_CS"/>
</dbReference>
<protein>
    <submittedName>
        <fullName evidence="5">Folate-binding protein YgfZ</fullName>
    </submittedName>
</protein>
<dbReference type="InterPro" id="IPR006222">
    <property type="entry name" value="GCVT_N"/>
</dbReference>
<dbReference type="InterPro" id="IPR057460">
    <property type="entry name" value="CAF17_C"/>
</dbReference>
<organism evidence="5 6">
    <name type="scientific">Corynebacterium amycolatum</name>
    <dbReference type="NCBI Taxonomy" id="43765"/>
    <lineage>
        <taxon>Bacteria</taxon>
        <taxon>Bacillati</taxon>
        <taxon>Actinomycetota</taxon>
        <taxon>Actinomycetes</taxon>
        <taxon>Mycobacteriales</taxon>
        <taxon>Corynebacteriaceae</taxon>
        <taxon>Corynebacterium</taxon>
    </lineage>
</organism>
<proteinExistence type="predicted"/>
<keyword evidence="1" id="KW-0809">Transit peptide</keyword>
<dbReference type="Gene3D" id="3.30.1360.120">
    <property type="entry name" value="Probable tRNA modification gtpase trme, domain 1"/>
    <property type="match status" value="1"/>
</dbReference>
<dbReference type="InterPro" id="IPR045179">
    <property type="entry name" value="YgfZ/GcvT"/>
</dbReference>
<dbReference type="AlphaFoldDB" id="A0AAW9SZN2"/>
<accession>A0AAW9SZN2</accession>
<sequence length="384" mass="41506">MSHVAGAAALELGGQTEGLEKDSENASDGTSAKNVEQTTGQASVAWHYGRPLVEQRHLQEDCGVVDRSYYRVIEVTGEDRLTYLNTLFSQKVDDATPGTVTEALNLDANGHVLHHMTLTVLDDSVLIDVPPVGFDSLLKYLNMMVFWSKVEIAEVERAVISVMGPNAPEVLVSAGLAFPQVGKATTVGHSYVRHLPWPRGGRVDVLVRRQDLVGAWDALVAAGASPVGLMGWEAERVVSLRPELGIDVDEKMIPHEAPRWIASEFDTAAVHLDKGCYRGQETVSRVHNVGRSPRVLVMLQLDGSATLPETGDPVMMGKRAVGRVGTVVQHVDYGPIALALLKRSAQEREGLVVGDCAVAVDPSSIDRVEQLPPGRVAINRLRGK</sequence>
<dbReference type="EMBL" id="JASOOY020000031">
    <property type="protein sequence ID" value="MEO3717751.1"/>
    <property type="molecule type" value="Genomic_DNA"/>
</dbReference>
<reference evidence="5" key="2">
    <citation type="submission" date="2024-05" db="EMBL/GenBank/DDBJ databases">
        <authorList>
            <person name="Wolfe A."/>
        </authorList>
    </citation>
    <scope>NUCLEOTIDE SEQUENCE</scope>
    <source>
        <strain evidence="5">UMB1064</strain>
    </source>
</reference>
<feature type="domain" description="CAF17 C-terminal" evidence="4">
    <location>
        <begin position="298"/>
        <end position="361"/>
    </location>
</feature>
<dbReference type="PANTHER" id="PTHR22602">
    <property type="entry name" value="TRANSFERASE CAF17, MITOCHONDRIAL-RELATED"/>
    <property type="match status" value="1"/>
</dbReference>
<reference evidence="5" key="1">
    <citation type="submission" date="2023-05" db="EMBL/GenBank/DDBJ databases">
        <authorList>
            <person name="Du J."/>
        </authorList>
    </citation>
    <scope>NUCLEOTIDE SEQUENCE</scope>
    <source>
        <strain evidence="5">UMB1064</strain>
    </source>
</reference>
<dbReference type="Pfam" id="PF01571">
    <property type="entry name" value="GCV_T"/>
    <property type="match status" value="1"/>
</dbReference>
<dbReference type="RefSeq" id="WP_083327429.1">
    <property type="nucleotide sequence ID" value="NZ_JASOMP010000005.1"/>
</dbReference>
<dbReference type="Pfam" id="PF25455">
    <property type="entry name" value="Beta-barrel_CAF17_C"/>
    <property type="match status" value="1"/>
</dbReference>
<feature type="region of interest" description="Disordered" evidence="2">
    <location>
        <begin position="1"/>
        <end position="40"/>
    </location>
</feature>
<dbReference type="Proteomes" id="UP001223646">
    <property type="component" value="Unassembled WGS sequence"/>
</dbReference>
<evidence type="ECO:0000313" key="5">
    <source>
        <dbReference type="EMBL" id="MEO3717751.1"/>
    </source>
</evidence>
<evidence type="ECO:0000259" key="3">
    <source>
        <dbReference type="Pfam" id="PF01571"/>
    </source>
</evidence>
<feature type="compositionally biased region" description="Polar residues" evidence="2">
    <location>
        <begin position="26"/>
        <end position="40"/>
    </location>
</feature>